<accession>A0A0F9T1X0</accession>
<name>A0A0F9T1X0_9ZZZZ</name>
<sequence>MLLIIPESYLSGAMGKIHAVSKGQSRALCGQLKRSHWKLVEDSATCLDCIKTYSR</sequence>
<proteinExistence type="predicted"/>
<reference evidence="1" key="1">
    <citation type="journal article" date="2015" name="Nature">
        <title>Complex archaea that bridge the gap between prokaryotes and eukaryotes.</title>
        <authorList>
            <person name="Spang A."/>
            <person name="Saw J.H."/>
            <person name="Jorgensen S.L."/>
            <person name="Zaremba-Niedzwiedzka K."/>
            <person name="Martijn J."/>
            <person name="Lind A.E."/>
            <person name="van Eijk R."/>
            <person name="Schleper C."/>
            <person name="Guy L."/>
            <person name="Ettema T.J."/>
        </authorList>
    </citation>
    <scope>NUCLEOTIDE SEQUENCE</scope>
</reference>
<gene>
    <name evidence="1" type="ORF">LCGC14_0381520</name>
</gene>
<protein>
    <submittedName>
        <fullName evidence="1">Uncharacterized protein</fullName>
    </submittedName>
</protein>
<organism evidence="1">
    <name type="scientific">marine sediment metagenome</name>
    <dbReference type="NCBI Taxonomy" id="412755"/>
    <lineage>
        <taxon>unclassified sequences</taxon>
        <taxon>metagenomes</taxon>
        <taxon>ecological metagenomes</taxon>
    </lineage>
</organism>
<comment type="caution">
    <text evidence="1">The sequence shown here is derived from an EMBL/GenBank/DDBJ whole genome shotgun (WGS) entry which is preliminary data.</text>
</comment>
<dbReference type="AlphaFoldDB" id="A0A0F9T1X0"/>
<evidence type="ECO:0000313" key="1">
    <source>
        <dbReference type="EMBL" id="KKN75300.1"/>
    </source>
</evidence>
<dbReference type="EMBL" id="LAZR01000312">
    <property type="protein sequence ID" value="KKN75300.1"/>
    <property type="molecule type" value="Genomic_DNA"/>
</dbReference>